<dbReference type="InterPro" id="IPR036188">
    <property type="entry name" value="FAD/NAD-bd_sf"/>
</dbReference>
<dbReference type="PANTHER" id="PTHR10668">
    <property type="entry name" value="PHYTOENE DEHYDROGENASE"/>
    <property type="match status" value="1"/>
</dbReference>
<comment type="caution">
    <text evidence="1">The sequence shown here is derived from an EMBL/GenBank/DDBJ whole genome shotgun (WGS) entry which is preliminary data.</text>
</comment>
<organism evidence="1 2">
    <name type="scientific">Sphingobacterium bambusae</name>
    <dbReference type="NCBI Taxonomy" id="662858"/>
    <lineage>
        <taxon>Bacteria</taxon>
        <taxon>Pseudomonadati</taxon>
        <taxon>Bacteroidota</taxon>
        <taxon>Sphingobacteriia</taxon>
        <taxon>Sphingobacteriales</taxon>
        <taxon>Sphingobacteriaceae</taxon>
        <taxon>Sphingobacterium</taxon>
    </lineage>
</organism>
<accession>A0ABW6BCH6</accession>
<evidence type="ECO:0000313" key="2">
    <source>
        <dbReference type="Proteomes" id="UP001597525"/>
    </source>
</evidence>
<dbReference type="PRINTS" id="PR00411">
    <property type="entry name" value="PNDRDTASEI"/>
</dbReference>
<sequence length="476" mass="51486">MDKYDAIIIGAGPNGLAAAITLQKQGLSTLLLEGSYSVGGGMRTKELTLPGFKHDICSAIHPMAIASPFFRTLPLAEHGLHFVKPHYAAAHPLDHGSAAMLYNSVAETADGLGHDAKAYRDLVAQVADGWESLSSTIMGPLRYPANPLQLASFGIKALQPASWTAGRFRTEQGKALWAGLAAHGIQPLSNWTTSAIALVLAAVGNKHGWPVPVGGSQSIADALASYYQSLGGKIQLNHWLRDRGELPDHKVLILDMTPAQLLKIEGLGFADRYSKQLQKYRYGMGVFKLDWALSAKTPFTDKRCQEAATVHLGNTFAEIAAAERAAHGGQRVEKPFVLFTQPSAFDDTRAPAGQHTAWAYCHVPNGSTEDYTEAIEQQVERFAPGFRDTILARHKFSAVEMEGYNPNYVGGDINGGIMDIFQLYTRPTLSLTPYRTSNREVYICSSSTPPGGGVHGMSGYHAAKTALLDHFNTRIA</sequence>
<dbReference type="EMBL" id="JBHUPB010000003">
    <property type="protein sequence ID" value="MFD2966410.1"/>
    <property type="molecule type" value="Genomic_DNA"/>
</dbReference>
<protein>
    <submittedName>
        <fullName evidence="1">NAD(P)/FAD-dependent oxidoreductase</fullName>
    </submittedName>
</protein>
<dbReference type="Gene3D" id="3.50.50.60">
    <property type="entry name" value="FAD/NAD(P)-binding domain"/>
    <property type="match status" value="1"/>
</dbReference>
<dbReference type="PANTHER" id="PTHR10668:SF105">
    <property type="entry name" value="DEHYDROGENASE-RELATED"/>
    <property type="match status" value="1"/>
</dbReference>
<name>A0ABW6BCH6_9SPHI</name>
<keyword evidence="2" id="KW-1185">Reference proteome</keyword>
<dbReference type="SUPFAM" id="SSF51905">
    <property type="entry name" value="FAD/NAD(P)-binding domain"/>
    <property type="match status" value="1"/>
</dbReference>
<proteinExistence type="predicted"/>
<gene>
    <name evidence="1" type="ORF">ACFS7Y_03380</name>
</gene>
<dbReference type="Pfam" id="PF13450">
    <property type="entry name" value="NAD_binding_8"/>
    <property type="match status" value="1"/>
</dbReference>
<reference evidence="2" key="1">
    <citation type="journal article" date="2019" name="Int. J. Syst. Evol. Microbiol.">
        <title>The Global Catalogue of Microorganisms (GCM) 10K type strain sequencing project: providing services to taxonomists for standard genome sequencing and annotation.</title>
        <authorList>
            <consortium name="The Broad Institute Genomics Platform"/>
            <consortium name="The Broad Institute Genome Sequencing Center for Infectious Disease"/>
            <person name="Wu L."/>
            <person name="Ma J."/>
        </authorList>
    </citation>
    <scope>NUCLEOTIDE SEQUENCE [LARGE SCALE GENOMIC DNA]</scope>
    <source>
        <strain evidence="2">KCTC 22814</strain>
    </source>
</reference>
<dbReference type="Proteomes" id="UP001597525">
    <property type="component" value="Unassembled WGS sequence"/>
</dbReference>
<evidence type="ECO:0000313" key="1">
    <source>
        <dbReference type="EMBL" id="MFD2966410.1"/>
    </source>
</evidence>
<dbReference type="RefSeq" id="WP_320184199.1">
    <property type="nucleotide sequence ID" value="NZ_CP138332.1"/>
</dbReference>